<name>A0ABD3I1I1_9MARC</name>
<protein>
    <submittedName>
        <fullName evidence="2">Uncharacterized protein</fullName>
    </submittedName>
</protein>
<gene>
    <name evidence="2" type="ORF">R1sor_011624</name>
</gene>
<proteinExistence type="predicted"/>
<feature type="region of interest" description="Disordered" evidence="1">
    <location>
        <begin position="20"/>
        <end position="41"/>
    </location>
</feature>
<dbReference type="AlphaFoldDB" id="A0ABD3I1I1"/>
<evidence type="ECO:0000313" key="3">
    <source>
        <dbReference type="Proteomes" id="UP001633002"/>
    </source>
</evidence>
<feature type="region of interest" description="Disordered" evidence="1">
    <location>
        <begin position="107"/>
        <end position="174"/>
    </location>
</feature>
<organism evidence="2 3">
    <name type="scientific">Riccia sorocarpa</name>
    <dbReference type="NCBI Taxonomy" id="122646"/>
    <lineage>
        <taxon>Eukaryota</taxon>
        <taxon>Viridiplantae</taxon>
        <taxon>Streptophyta</taxon>
        <taxon>Embryophyta</taxon>
        <taxon>Marchantiophyta</taxon>
        <taxon>Marchantiopsida</taxon>
        <taxon>Marchantiidae</taxon>
        <taxon>Marchantiales</taxon>
        <taxon>Ricciaceae</taxon>
        <taxon>Riccia</taxon>
    </lineage>
</organism>
<dbReference type="Proteomes" id="UP001633002">
    <property type="component" value="Unassembled WGS sequence"/>
</dbReference>
<feature type="compositionally biased region" description="Polar residues" evidence="1">
    <location>
        <begin position="26"/>
        <end position="40"/>
    </location>
</feature>
<reference evidence="2 3" key="1">
    <citation type="submission" date="2024-09" db="EMBL/GenBank/DDBJ databases">
        <title>Chromosome-scale assembly of Riccia sorocarpa.</title>
        <authorList>
            <person name="Paukszto L."/>
        </authorList>
    </citation>
    <scope>NUCLEOTIDE SEQUENCE [LARGE SCALE GENOMIC DNA]</scope>
    <source>
        <strain evidence="2">LP-2024</strain>
        <tissue evidence="2">Aerial parts of the thallus</tissue>
    </source>
</reference>
<feature type="compositionally biased region" description="Acidic residues" evidence="1">
    <location>
        <begin position="113"/>
        <end position="145"/>
    </location>
</feature>
<sequence length="225" mass="24579">MFDENTIGLQAIDAKVQQGGLRPISSKPNNTASTHTVQNSRDCEHSLVDATLSTTNLTVRPAGRRGYATWRPTVHSTPAKVESSTAVETAPERVQTVDQVTAKLGAAQLDQTDQSDDWPDLVDINDDTWDPELGEQEINDPEEPTVPDSTEGETSTSSVSIIPNSRTAQPRRSGRLLAGAGKKELALDHCYMVERLQSIAKLDQVTSFELMMSSYLEGKLKIVPF</sequence>
<keyword evidence="3" id="KW-1185">Reference proteome</keyword>
<evidence type="ECO:0000256" key="1">
    <source>
        <dbReference type="SAM" id="MobiDB-lite"/>
    </source>
</evidence>
<dbReference type="EMBL" id="JBJQOH010000002">
    <property type="protein sequence ID" value="KAL3697548.1"/>
    <property type="molecule type" value="Genomic_DNA"/>
</dbReference>
<comment type="caution">
    <text evidence="2">The sequence shown here is derived from an EMBL/GenBank/DDBJ whole genome shotgun (WGS) entry which is preliminary data.</text>
</comment>
<feature type="compositionally biased region" description="Polar residues" evidence="1">
    <location>
        <begin position="161"/>
        <end position="170"/>
    </location>
</feature>
<accession>A0ABD3I1I1</accession>
<evidence type="ECO:0000313" key="2">
    <source>
        <dbReference type="EMBL" id="KAL3697548.1"/>
    </source>
</evidence>